<keyword evidence="1" id="KW-0812">Transmembrane</keyword>
<dbReference type="EMBL" id="HACA01029241">
    <property type="protein sequence ID" value="CDW46602.1"/>
    <property type="molecule type" value="Transcribed_RNA"/>
</dbReference>
<accession>A0A0K2V8U9</accession>
<organism evidence="2">
    <name type="scientific">Lepeophtheirus salmonis</name>
    <name type="common">Salmon louse</name>
    <name type="synonym">Caligus salmonis</name>
    <dbReference type="NCBI Taxonomy" id="72036"/>
    <lineage>
        <taxon>Eukaryota</taxon>
        <taxon>Metazoa</taxon>
        <taxon>Ecdysozoa</taxon>
        <taxon>Arthropoda</taxon>
        <taxon>Crustacea</taxon>
        <taxon>Multicrustacea</taxon>
        <taxon>Hexanauplia</taxon>
        <taxon>Copepoda</taxon>
        <taxon>Siphonostomatoida</taxon>
        <taxon>Caligidae</taxon>
        <taxon>Lepeophtheirus</taxon>
    </lineage>
</organism>
<dbReference type="AlphaFoldDB" id="A0A0K2V8U9"/>
<sequence>MHMTANDYSQWTLVLVLSVITSKYLETYVLWFE</sequence>
<evidence type="ECO:0000313" key="2">
    <source>
        <dbReference type="EMBL" id="CDW46602.1"/>
    </source>
</evidence>
<proteinExistence type="predicted"/>
<keyword evidence="1" id="KW-0472">Membrane</keyword>
<feature type="transmembrane region" description="Helical" evidence="1">
    <location>
        <begin position="12"/>
        <end position="31"/>
    </location>
</feature>
<protein>
    <submittedName>
        <fullName evidence="2">Uncharacterized protein</fullName>
    </submittedName>
</protein>
<reference evidence="2" key="1">
    <citation type="submission" date="2014-05" db="EMBL/GenBank/DDBJ databases">
        <authorList>
            <person name="Chronopoulou M."/>
        </authorList>
    </citation>
    <scope>NUCLEOTIDE SEQUENCE</scope>
    <source>
        <tissue evidence="2">Whole organism</tissue>
    </source>
</reference>
<keyword evidence="1" id="KW-1133">Transmembrane helix</keyword>
<evidence type="ECO:0000256" key="1">
    <source>
        <dbReference type="SAM" id="Phobius"/>
    </source>
</evidence>
<name>A0A0K2V8U9_LEPSM</name>